<dbReference type="EMBL" id="PYMK01000025">
    <property type="protein sequence ID" value="PSU25099.1"/>
    <property type="molecule type" value="Genomic_DNA"/>
</dbReference>
<protein>
    <submittedName>
        <fullName evidence="1">Uncharacterized protein</fullName>
    </submittedName>
</protein>
<dbReference type="Proteomes" id="UP000240254">
    <property type="component" value="Unassembled WGS sequence"/>
</dbReference>
<evidence type="ECO:0000313" key="2">
    <source>
        <dbReference type="Proteomes" id="UP000240254"/>
    </source>
</evidence>
<accession>A0A2T3IFL7</accession>
<proteinExistence type="predicted"/>
<name>A0A2T3IFL7_9GAMM</name>
<comment type="caution">
    <text evidence="1">The sequence shown here is derived from an EMBL/GenBank/DDBJ whole genome shotgun (WGS) entry which is preliminary data.</text>
</comment>
<gene>
    <name evidence="1" type="ORF">CTM88_17975</name>
</gene>
<organism evidence="1 2">
    <name type="scientific">Photobacterium aquimaris</name>
    <dbReference type="NCBI Taxonomy" id="512643"/>
    <lineage>
        <taxon>Bacteria</taxon>
        <taxon>Pseudomonadati</taxon>
        <taxon>Pseudomonadota</taxon>
        <taxon>Gammaproteobacteria</taxon>
        <taxon>Vibrionales</taxon>
        <taxon>Vibrionaceae</taxon>
        <taxon>Photobacterium</taxon>
    </lineage>
</organism>
<sequence>MIKTVASTEHSNIRELEEKFKDLLGSRFFSGPLSEQEALKEFLQYCKCTHPILVFFCEEQYFIVYP</sequence>
<reference evidence="1 2" key="1">
    <citation type="submission" date="2018-03" db="EMBL/GenBank/DDBJ databases">
        <title>Whole genome sequencing of Histamine producing bacteria.</title>
        <authorList>
            <person name="Butler K."/>
        </authorList>
    </citation>
    <scope>NUCLEOTIDE SEQUENCE [LARGE SCALE GENOMIC DNA]</scope>
    <source>
        <strain evidence="1 2">BS2</strain>
    </source>
</reference>
<evidence type="ECO:0000313" key="1">
    <source>
        <dbReference type="EMBL" id="PSU25099.1"/>
    </source>
</evidence>
<dbReference type="AlphaFoldDB" id="A0A2T3IFL7"/>